<dbReference type="Pfam" id="PF19630">
    <property type="entry name" value="DUF6134"/>
    <property type="match status" value="1"/>
</dbReference>
<gene>
    <name evidence="2" type="ORF">H0H26_10725</name>
</gene>
<organism evidence="2 3">
    <name type="scientific">Flavobacterium psychrophilum</name>
    <dbReference type="NCBI Taxonomy" id="96345"/>
    <lineage>
        <taxon>Bacteria</taxon>
        <taxon>Pseudomonadati</taxon>
        <taxon>Bacteroidota</taxon>
        <taxon>Flavobacteriia</taxon>
        <taxon>Flavobacteriales</taxon>
        <taxon>Flavobacteriaceae</taxon>
        <taxon>Flavobacterium</taxon>
    </lineage>
</organism>
<proteinExistence type="predicted"/>
<feature type="signal peptide" evidence="1">
    <location>
        <begin position="1"/>
        <end position="18"/>
    </location>
</feature>
<dbReference type="EMBL" id="CP059075">
    <property type="protein sequence ID" value="QRE03364.1"/>
    <property type="molecule type" value="Genomic_DNA"/>
</dbReference>
<dbReference type="Proteomes" id="UP000596329">
    <property type="component" value="Chromosome"/>
</dbReference>
<name>A0A7U2R9L5_FLAPS</name>
<evidence type="ECO:0000313" key="3">
    <source>
        <dbReference type="Proteomes" id="UP000596329"/>
    </source>
</evidence>
<accession>A0A7U2R9L5</accession>
<feature type="chain" id="PRO_5030860419" evidence="1">
    <location>
        <begin position="19"/>
        <end position="199"/>
    </location>
</feature>
<sequence>MKKFYTLLLLLFGLVAKAQDLVNTYDIKVNGINVGELIATKHIEGDKTIYKLNSKSVISVLGKTAITTSFVGVFKNEILQSSTYCSEKDAKIYDSSTITQNNGIYTISRKGLKSTLNKPIKYVTCLLYFEKPIKNEQYFDVLEAVFSPIKLIEPNTYLYIDSSNNEKTTYTFSNSILEQGTTKHLLYNYTFTLRKQTQH</sequence>
<evidence type="ECO:0000256" key="1">
    <source>
        <dbReference type="SAM" id="SignalP"/>
    </source>
</evidence>
<protein>
    <submittedName>
        <fullName evidence="2">Uncharacterized protein</fullName>
    </submittedName>
</protein>
<dbReference type="InterPro" id="IPR045767">
    <property type="entry name" value="DUF6134"/>
</dbReference>
<reference evidence="2 3" key="1">
    <citation type="submission" date="2020-07" db="EMBL/GenBank/DDBJ databases">
        <title>Genomic characterization of Flavobacterium psychrophilum strains.</title>
        <authorList>
            <person name="Castillo D."/>
            <person name="Jorgensen J."/>
            <person name="Middelboe M."/>
        </authorList>
    </citation>
    <scope>NUCLEOTIDE SEQUENCE [LARGE SCALE GENOMIC DNA]</scope>
    <source>
        <strain evidence="2 3">FPS-R7</strain>
    </source>
</reference>
<keyword evidence="1" id="KW-0732">Signal</keyword>
<dbReference type="AlphaFoldDB" id="A0A7U2R9L5"/>
<dbReference type="RefSeq" id="WP_203095699.1">
    <property type="nucleotide sequence ID" value="NZ_CP059075.1"/>
</dbReference>
<evidence type="ECO:0000313" key="2">
    <source>
        <dbReference type="EMBL" id="QRE03364.1"/>
    </source>
</evidence>